<feature type="compositionally biased region" description="Basic and acidic residues" evidence="1">
    <location>
        <begin position="18"/>
        <end position="41"/>
    </location>
</feature>
<gene>
    <name evidence="2" type="ORF">GH714_013660</name>
</gene>
<evidence type="ECO:0000313" key="3">
    <source>
        <dbReference type="Proteomes" id="UP000467840"/>
    </source>
</evidence>
<keyword evidence="3" id="KW-1185">Reference proteome</keyword>
<dbReference type="Proteomes" id="UP000467840">
    <property type="component" value="Chromosome 4"/>
</dbReference>
<dbReference type="AlphaFoldDB" id="A0A6A6LKA5"/>
<dbReference type="EMBL" id="JAAGAX010000010">
    <property type="protein sequence ID" value="KAF2300466.1"/>
    <property type="molecule type" value="Genomic_DNA"/>
</dbReference>
<accession>A0A6A6LKA5</accession>
<name>A0A6A6LKA5_HEVBR</name>
<evidence type="ECO:0000256" key="1">
    <source>
        <dbReference type="SAM" id="MobiDB-lite"/>
    </source>
</evidence>
<reference evidence="2 3" key="1">
    <citation type="journal article" date="2020" name="Mol. Plant">
        <title>The Chromosome-Based Rubber Tree Genome Provides New Insights into Spurge Genome Evolution and Rubber Biosynthesis.</title>
        <authorList>
            <person name="Liu J."/>
            <person name="Shi C."/>
            <person name="Shi C.C."/>
            <person name="Li W."/>
            <person name="Zhang Q.J."/>
            <person name="Zhang Y."/>
            <person name="Li K."/>
            <person name="Lu H.F."/>
            <person name="Shi C."/>
            <person name="Zhu S.T."/>
            <person name="Xiao Z.Y."/>
            <person name="Nan H."/>
            <person name="Yue Y."/>
            <person name="Zhu X.G."/>
            <person name="Wu Y."/>
            <person name="Hong X.N."/>
            <person name="Fan G.Y."/>
            <person name="Tong Y."/>
            <person name="Zhang D."/>
            <person name="Mao C.L."/>
            <person name="Liu Y.L."/>
            <person name="Hao S.J."/>
            <person name="Liu W.Q."/>
            <person name="Lv M.Q."/>
            <person name="Zhang H.B."/>
            <person name="Liu Y."/>
            <person name="Hu-Tang G.R."/>
            <person name="Wang J.P."/>
            <person name="Wang J.H."/>
            <person name="Sun Y.H."/>
            <person name="Ni S.B."/>
            <person name="Chen W.B."/>
            <person name="Zhang X.C."/>
            <person name="Jiao Y.N."/>
            <person name="Eichler E.E."/>
            <person name="Li G.H."/>
            <person name="Liu X."/>
            <person name="Gao L.Z."/>
        </authorList>
    </citation>
    <scope>NUCLEOTIDE SEQUENCE [LARGE SCALE GENOMIC DNA]</scope>
    <source>
        <strain evidence="3">cv. GT1</strain>
        <tissue evidence="2">Leaf</tissue>
    </source>
</reference>
<proteinExistence type="predicted"/>
<feature type="region of interest" description="Disordered" evidence="1">
    <location>
        <begin position="1"/>
        <end position="41"/>
    </location>
</feature>
<sequence length="230" mass="25667">MTDQSEITLGVGVAPMSVEHEGGRRKGRSKSREPSRAREDLGDLEKHLARVELHLVDGEEKFEEMDTHLVELYGRIEEFQGEIQGALNVVIDKLASEGHGKVKGSRATSVSYCYGRGMRGVATASGASLVIPLRVEVSKPSVYSGARNANEIDNFLSSLEQYFRAIGITDDARRWTIRPCIWWILQWFGGDGGTVTWRKGFAPLPHRKSSRESSRGNFIRRIPRTKQGPN</sequence>
<comment type="caution">
    <text evidence="2">The sequence shown here is derived from an EMBL/GenBank/DDBJ whole genome shotgun (WGS) entry which is preliminary data.</text>
</comment>
<organism evidence="2 3">
    <name type="scientific">Hevea brasiliensis</name>
    <name type="common">Para rubber tree</name>
    <name type="synonym">Siphonia brasiliensis</name>
    <dbReference type="NCBI Taxonomy" id="3981"/>
    <lineage>
        <taxon>Eukaryota</taxon>
        <taxon>Viridiplantae</taxon>
        <taxon>Streptophyta</taxon>
        <taxon>Embryophyta</taxon>
        <taxon>Tracheophyta</taxon>
        <taxon>Spermatophyta</taxon>
        <taxon>Magnoliopsida</taxon>
        <taxon>eudicotyledons</taxon>
        <taxon>Gunneridae</taxon>
        <taxon>Pentapetalae</taxon>
        <taxon>rosids</taxon>
        <taxon>fabids</taxon>
        <taxon>Malpighiales</taxon>
        <taxon>Euphorbiaceae</taxon>
        <taxon>Crotonoideae</taxon>
        <taxon>Micrandreae</taxon>
        <taxon>Hevea</taxon>
    </lineage>
</organism>
<feature type="region of interest" description="Disordered" evidence="1">
    <location>
        <begin position="206"/>
        <end position="230"/>
    </location>
</feature>
<protein>
    <submittedName>
        <fullName evidence="2">Uncharacterized protein</fullName>
    </submittedName>
</protein>
<evidence type="ECO:0000313" key="2">
    <source>
        <dbReference type="EMBL" id="KAF2300466.1"/>
    </source>
</evidence>